<evidence type="ECO:0000256" key="11">
    <source>
        <dbReference type="ARBA" id="ARBA00023180"/>
    </source>
</evidence>
<dbReference type="Ensembl" id="ENSPMGT00000006271.1">
    <property type="protein sequence ID" value="ENSPMGP00000005904.1"/>
    <property type="gene ID" value="ENSPMGG00000004967.1"/>
</dbReference>
<dbReference type="PRINTS" id="PR00237">
    <property type="entry name" value="GPCRRHODOPSN"/>
</dbReference>
<keyword evidence="12 13" id="KW-0807">Transducer</keyword>
<name>A0A3B3ZN48_9GOBI</name>
<protein>
    <recommendedName>
        <fullName evidence="14">Olfactory receptor</fullName>
    </recommendedName>
</protein>
<dbReference type="InterPro" id="IPR000276">
    <property type="entry name" value="GPCR_Rhodpsn"/>
</dbReference>
<dbReference type="InterPro" id="IPR000725">
    <property type="entry name" value="Olfact_rcpt"/>
</dbReference>
<evidence type="ECO:0000256" key="1">
    <source>
        <dbReference type="ARBA" id="ARBA00004651"/>
    </source>
</evidence>
<dbReference type="Pfam" id="PF13853">
    <property type="entry name" value="7tm_4"/>
    <property type="match status" value="1"/>
</dbReference>
<dbReference type="FunFam" id="1.20.1070.10:FF:000024">
    <property type="entry name" value="Olfactory receptor"/>
    <property type="match status" value="1"/>
</dbReference>
<evidence type="ECO:0000256" key="10">
    <source>
        <dbReference type="ARBA" id="ARBA00023170"/>
    </source>
</evidence>
<dbReference type="GO" id="GO:0004984">
    <property type="term" value="F:olfactory receptor activity"/>
    <property type="evidence" value="ECO:0007669"/>
    <property type="project" value="InterPro"/>
</dbReference>
<feature type="transmembrane region" description="Helical" evidence="14">
    <location>
        <begin position="238"/>
        <end position="258"/>
    </location>
</feature>
<keyword evidence="3 14" id="KW-0716">Sensory transduction</keyword>
<accession>A0A3B3ZN48</accession>
<dbReference type="SUPFAM" id="SSF81321">
    <property type="entry name" value="Family A G protein-coupled receptor-like"/>
    <property type="match status" value="1"/>
</dbReference>
<dbReference type="PROSITE" id="PS00237">
    <property type="entry name" value="G_PROTEIN_RECEP_F1_1"/>
    <property type="match status" value="1"/>
</dbReference>
<evidence type="ECO:0000256" key="5">
    <source>
        <dbReference type="ARBA" id="ARBA00022725"/>
    </source>
</evidence>
<organism evidence="16 17">
    <name type="scientific">Periophthalmus magnuspinnatus</name>
    <dbReference type="NCBI Taxonomy" id="409849"/>
    <lineage>
        <taxon>Eukaryota</taxon>
        <taxon>Metazoa</taxon>
        <taxon>Chordata</taxon>
        <taxon>Craniata</taxon>
        <taxon>Vertebrata</taxon>
        <taxon>Euteleostomi</taxon>
        <taxon>Actinopterygii</taxon>
        <taxon>Neopterygii</taxon>
        <taxon>Teleostei</taxon>
        <taxon>Neoteleostei</taxon>
        <taxon>Acanthomorphata</taxon>
        <taxon>Gobiaria</taxon>
        <taxon>Gobiiformes</taxon>
        <taxon>Gobioidei</taxon>
        <taxon>Gobiidae</taxon>
        <taxon>Oxudercinae</taxon>
        <taxon>Periophthalmus</taxon>
    </lineage>
</organism>
<dbReference type="Gene3D" id="1.20.1070.10">
    <property type="entry name" value="Rhodopsin 7-helix transmembrane proteins"/>
    <property type="match status" value="1"/>
</dbReference>
<keyword evidence="17" id="KW-1185">Reference proteome</keyword>
<dbReference type="AlphaFoldDB" id="A0A3B3ZN48"/>
<evidence type="ECO:0000256" key="12">
    <source>
        <dbReference type="ARBA" id="ARBA00023224"/>
    </source>
</evidence>
<dbReference type="PROSITE" id="PS50262">
    <property type="entry name" value="G_PROTEIN_RECEP_F1_2"/>
    <property type="match status" value="1"/>
</dbReference>
<evidence type="ECO:0000256" key="3">
    <source>
        <dbReference type="ARBA" id="ARBA00022606"/>
    </source>
</evidence>
<sequence>MGENTTQFLFFNLTMFLKIEVYRYPAFVLCLLIYCFILFANLVVITVISRERSLHEPMYLFIACLSFNALYGSTGFFPRFLMDLLSDTHLISRPACFIQVYTIYSFVGCDLMILGVMAYDRYAAVCYPLHYHRKMNLNSFAILAVVTYIYPFVIVIACVLLSAKLPLCGNKIHKVYCANWNIVKLSCVSTALNNMVGMLLSITVVFIPLLFVLYTYLRIVTICWKASSEYKGKIFQNCLPHIISFTTFCLASFCDVILSRIDLEMINPVLAVILSMEVVIITPIVNPLVYGLKLPEIRKQIFKMLFLTPKYCK</sequence>
<evidence type="ECO:0000313" key="17">
    <source>
        <dbReference type="Proteomes" id="UP000261520"/>
    </source>
</evidence>
<dbReference type="GO" id="GO:0005549">
    <property type="term" value="F:odorant binding"/>
    <property type="evidence" value="ECO:0007669"/>
    <property type="project" value="TreeGrafter"/>
</dbReference>
<keyword evidence="5 14" id="KW-0552">Olfaction</keyword>
<keyword evidence="6 14" id="KW-1133">Transmembrane helix</keyword>
<evidence type="ECO:0000256" key="14">
    <source>
        <dbReference type="RuleBase" id="RU363047"/>
    </source>
</evidence>
<feature type="domain" description="G-protein coupled receptors family 1 profile" evidence="15">
    <location>
        <begin position="40"/>
        <end position="290"/>
    </location>
</feature>
<comment type="subcellular location">
    <subcellularLocation>
        <location evidence="1 14">Cell membrane</location>
        <topology evidence="1 14">Multi-pass membrane protein</topology>
    </subcellularLocation>
</comment>
<keyword evidence="7 13" id="KW-0297">G-protein coupled receptor</keyword>
<dbReference type="PRINTS" id="PR00245">
    <property type="entry name" value="OLFACTORYR"/>
</dbReference>
<evidence type="ECO:0000256" key="9">
    <source>
        <dbReference type="ARBA" id="ARBA00023157"/>
    </source>
</evidence>
<evidence type="ECO:0000313" key="16">
    <source>
        <dbReference type="Ensembl" id="ENSPMGP00000005904.1"/>
    </source>
</evidence>
<evidence type="ECO:0000256" key="2">
    <source>
        <dbReference type="ARBA" id="ARBA00022475"/>
    </source>
</evidence>
<dbReference type="InterPro" id="IPR017452">
    <property type="entry name" value="GPCR_Rhodpsn_7TM"/>
</dbReference>
<keyword evidence="11" id="KW-0325">Glycoprotein</keyword>
<comment type="similarity">
    <text evidence="13">Belongs to the G-protein coupled receptor 1 family.</text>
</comment>
<reference evidence="16" key="2">
    <citation type="submission" date="2025-09" db="UniProtKB">
        <authorList>
            <consortium name="Ensembl"/>
        </authorList>
    </citation>
    <scope>IDENTIFICATION</scope>
</reference>
<dbReference type="PANTHER" id="PTHR26451">
    <property type="entry name" value="G_PROTEIN_RECEP_F1_2 DOMAIN-CONTAINING PROTEIN"/>
    <property type="match status" value="1"/>
</dbReference>
<feature type="transmembrane region" description="Helical" evidence="14">
    <location>
        <begin position="270"/>
        <end position="292"/>
    </location>
</feature>
<keyword evidence="9" id="KW-1015">Disulfide bond</keyword>
<reference evidence="16" key="1">
    <citation type="submission" date="2025-08" db="UniProtKB">
        <authorList>
            <consortium name="Ensembl"/>
        </authorList>
    </citation>
    <scope>IDENTIFICATION</scope>
</reference>
<feature type="transmembrane region" description="Helical" evidence="14">
    <location>
        <begin position="140"/>
        <end position="163"/>
    </location>
</feature>
<evidence type="ECO:0000256" key="4">
    <source>
        <dbReference type="ARBA" id="ARBA00022692"/>
    </source>
</evidence>
<keyword evidence="2 14" id="KW-1003">Cell membrane</keyword>
<feature type="transmembrane region" description="Helical" evidence="14">
    <location>
        <begin position="98"/>
        <end position="119"/>
    </location>
</feature>
<dbReference type="Proteomes" id="UP000261520">
    <property type="component" value="Unplaced"/>
</dbReference>
<evidence type="ECO:0000259" key="15">
    <source>
        <dbReference type="PROSITE" id="PS50262"/>
    </source>
</evidence>
<feature type="transmembrane region" description="Helical" evidence="14">
    <location>
        <begin position="24"/>
        <end position="47"/>
    </location>
</feature>
<dbReference type="InterPro" id="IPR052921">
    <property type="entry name" value="GPCR1_Superfamily_Member"/>
</dbReference>
<dbReference type="STRING" id="409849.ENSPMGP00000005904"/>
<dbReference type="GO" id="GO:0004930">
    <property type="term" value="F:G protein-coupled receptor activity"/>
    <property type="evidence" value="ECO:0007669"/>
    <property type="project" value="UniProtKB-KW"/>
</dbReference>
<proteinExistence type="inferred from homology"/>
<dbReference type="GO" id="GO:0005886">
    <property type="term" value="C:plasma membrane"/>
    <property type="evidence" value="ECO:0007669"/>
    <property type="project" value="UniProtKB-SubCell"/>
</dbReference>
<dbReference type="PANTHER" id="PTHR26451:SF847">
    <property type="entry name" value="ODORANT RECEPTOR-RELATED"/>
    <property type="match status" value="1"/>
</dbReference>
<keyword evidence="4 13" id="KW-0812">Transmembrane</keyword>
<evidence type="ECO:0000256" key="13">
    <source>
        <dbReference type="RuleBase" id="RU000688"/>
    </source>
</evidence>
<keyword evidence="10 13" id="KW-0675">Receptor</keyword>
<evidence type="ECO:0000256" key="7">
    <source>
        <dbReference type="ARBA" id="ARBA00023040"/>
    </source>
</evidence>
<evidence type="ECO:0000256" key="8">
    <source>
        <dbReference type="ARBA" id="ARBA00023136"/>
    </source>
</evidence>
<feature type="transmembrane region" description="Helical" evidence="14">
    <location>
        <begin position="59"/>
        <end position="78"/>
    </location>
</feature>
<keyword evidence="8 14" id="KW-0472">Membrane</keyword>
<evidence type="ECO:0000256" key="6">
    <source>
        <dbReference type="ARBA" id="ARBA00022989"/>
    </source>
</evidence>
<feature type="transmembrane region" description="Helical" evidence="14">
    <location>
        <begin position="195"/>
        <end position="217"/>
    </location>
</feature>